<keyword evidence="2" id="KW-1185">Reference proteome</keyword>
<comment type="caution">
    <text evidence="1">The sequence shown here is derived from an EMBL/GenBank/DDBJ whole genome shotgun (WGS) entry which is preliminary data.</text>
</comment>
<gene>
    <name evidence="1" type="ORF">AB6A40_006195</name>
</gene>
<evidence type="ECO:0000313" key="1">
    <source>
        <dbReference type="EMBL" id="MFH4979486.1"/>
    </source>
</evidence>
<reference evidence="1 2" key="1">
    <citation type="submission" date="2024-08" db="EMBL/GenBank/DDBJ databases">
        <title>Gnathostoma spinigerum genome.</title>
        <authorList>
            <person name="Gonzalez-Bertolin B."/>
            <person name="Monzon S."/>
            <person name="Zaballos A."/>
            <person name="Jimenez P."/>
            <person name="Dekumyoy P."/>
            <person name="Varona S."/>
            <person name="Cuesta I."/>
            <person name="Sumanam S."/>
            <person name="Adisakwattana P."/>
            <person name="Gasser R.B."/>
            <person name="Hernandez-Gonzalez A."/>
            <person name="Young N.D."/>
            <person name="Perteguer M.J."/>
        </authorList>
    </citation>
    <scope>NUCLEOTIDE SEQUENCE [LARGE SCALE GENOMIC DNA]</scope>
    <source>
        <strain evidence="1">AL3</strain>
        <tissue evidence="1">Liver</tissue>
    </source>
</reference>
<evidence type="ECO:0000313" key="2">
    <source>
        <dbReference type="Proteomes" id="UP001608902"/>
    </source>
</evidence>
<proteinExistence type="predicted"/>
<dbReference type="EMBL" id="JBGFUD010004252">
    <property type="protein sequence ID" value="MFH4979486.1"/>
    <property type="molecule type" value="Genomic_DNA"/>
</dbReference>
<dbReference type="AlphaFoldDB" id="A0ABD6EJR7"/>
<organism evidence="1 2">
    <name type="scientific">Gnathostoma spinigerum</name>
    <dbReference type="NCBI Taxonomy" id="75299"/>
    <lineage>
        <taxon>Eukaryota</taxon>
        <taxon>Metazoa</taxon>
        <taxon>Ecdysozoa</taxon>
        <taxon>Nematoda</taxon>
        <taxon>Chromadorea</taxon>
        <taxon>Rhabditida</taxon>
        <taxon>Spirurina</taxon>
        <taxon>Gnathostomatomorpha</taxon>
        <taxon>Gnathostomatoidea</taxon>
        <taxon>Gnathostomatidae</taxon>
        <taxon>Gnathostoma</taxon>
    </lineage>
</organism>
<accession>A0ABD6EJR7</accession>
<sequence length="109" mass="12286">MRLLGVGPWCACSEPSYDRARAKVVSAFKRSLRHEGFIADLEIRPLRPNFAEYCLCLYAGGHSQEVRTVGRERSLTCALPTHHRLISDAQVGLDIRSNRSCYKVPRKGL</sequence>
<evidence type="ECO:0008006" key="3">
    <source>
        <dbReference type="Google" id="ProtNLM"/>
    </source>
</evidence>
<name>A0ABD6EJR7_9BILA</name>
<dbReference type="Proteomes" id="UP001608902">
    <property type="component" value="Unassembled WGS sequence"/>
</dbReference>
<protein>
    <recommendedName>
        <fullName evidence="3">Reverse transcriptase</fullName>
    </recommendedName>
</protein>